<organism evidence="2">
    <name type="scientific">Moumouvirus sp. 'Monve'</name>
    <dbReference type="NCBI Taxonomy" id="1128131"/>
    <lineage>
        <taxon>Viruses</taxon>
        <taxon>Varidnaviria</taxon>
        <taxon>Bamfordvirae</taxon>
        <taxon>Nucleocytoviricota</taxon>
        <taxon>Megaviricetes</taxon>
        <taxon>Imitervirales</taxon>
        <taxon>Mimiviridae</taxon>
        <taxon>Megamimivirinae</taxon>
        <taxon>Moumouvirus</taxon>
    </lineage>
</organism>
<feature type="domain" description="Nudix hydrolase" evidence="1">
    <location>
        <begin position="13"/>
        <end position="144"/>
    </location>
</feature>
<protein>
    <recommendedName>
        <fullName evidence="1">Nudix hydrolase domain-containing protein</fullName>
    </recommendedName>
</protein>
<evidence type="ECO:0000259" key="1">
    <source>
        <dbReference type="PROSITE" id="PS51462"/>
    </source>
</evidence>
<dbReference type="Pfam" id="PF00293">
    <property type="entry name" value="NUDIX"/>
    <property type="match status" value="1"/>
</dbReference>
<name>H2EFH3_9VIRU</name>
<proteinExistence type="predicted"/>
<sequence length="148" mass="16742">MTSLVEVNTFENTSVQNVVLYLFVQSGNYILTVTEKSGRVGFPGGRIENKDNSVFKAIKREFREETGHEMPHITNIRRFIYKDSTAIYVAKTNSQISTNLGPKTDGEIISIRLTKVMDIIKSINGQTNFNLRSCARKSTLQLFNILGY</sequence>
<dbReference type="Gene3D" id="3.90.79.10">
    <property type="entry name" value="Nucleoside Triphosphate Pyrophosphohydrolase"/>
    <property type="match status" value="1"/>
</dbReference>
<accession>H2EFH3</accession>
<gene>
    <name evidence="2" type="ORF">mv_R1036</name>
</gene>
<evidence type="ECO:0000313" key="2">
    <source>
        <dbReference type="EMBL" id="AEX63238.1"/>
    </source>
</evidence>
<dbReference type="PROSITE" id="PS51462">
    <property type="entry name" value="NUDIX"/>
    <property type="match status" value="1"/>
</dbReference>
<dbReference type="InterPro" id="IPR015797">
    <property type="entry name" value="NUDIX_hydrolase-like_dom_sf"/>
</dbReference>
<dbReference type="InterPro" id="IPR000086">
    <property type="entry name" value="NUDIX_hydrolase_dom"/>
</dbReference>
<reference evidence="2" key="1">
    <citation type="submission" date="2011-10" db="EMBL/GenBank/DDBJ databases">
        <title>Provirophages and transpovirons: unique mobilome of giant viruses.</title>
        <authorList>
            <person name="Desnues C."/>
            <person name="LaScola B."/>
            <person name="Yutin N."/>
            <person name="Fournous G."/>
            <person name="Koonin E."/>
            <person name="Raoult D."/>
        </authorList>
    </citation>
    <scope>NUCLEOTIDE SEQUENCE</scope>
    <source>
        <strain evidence="2">Mv13-mv</strain>
    </source>
</reference>
<dbReference type="SUPFAM" id="SSF55811">
    <property type="entry name" value="Nudix"/>
    <property type="match status" value="1"/>
</dbReference>
<dbReference type="EMBL" id="JN885999">
    <property type="protein sequence ID" value="AEX63238.1"/>
    <property type="molecule type" value="Genomic_DNA"/>
</dbReference>